<proteinExistence type="predicted"/>
<evidence type="ECO:0000313" key="2">
    <source>
        <dbReference type="Proteomes" id="UP000019486"/>
    </source>
</evidence>
<dbReference type="EMBL" id="AVFL01000028">
    <property type="protein sequence ID" value="EWY37313.1"/>
    <property type="molecule type" value="Genomic_DNA"/>
</dbReference>
<reference evidence="1 2" key="1">
    <citation type="submission" date="2013-08" db="EMBL/GenBank/DDBJ databases">
        <title>The genome sequence of Skermanella stibiiresistens.</title>
        <authorList>
            <person name="Zhu W."/>
            <person name="Wang G."/>
        </authorList>
    </citation>
    <scope>NUCLEOTIDE SEQUENCE [LARGE SCALE GENOMIC DNA]</scope>
    <source>
        <strain evidence="1 2">SB22</strain>
    </source>
</reference>
<dbReference type="RefSeq" id="WP_037459191.1">
    <property type="nucleotide sequence ID" value="NZ_AVFL01000028.1"/>
</dbReference>
<protein>
    <submittedName>
        <fullName evidence="1">Uncharacterized protein</fullName>
    </submittedName>
</protein>
<keyword evidence="2" id="KW-1185">Reference proteome</keyword>
<sequence>MAETLDKVFEGIHKAKERRLSWYMVAADAAEIADPKAWRSRYPSKEVMWATIEESTGYGRNLLQRYVTTFRALAEIEQKHRSELQDVLGSKPRSAGCLAARIGPFAPAEVATRAYKLDAAEGLALIRRMLVGKLSTSRVREEYKDLLNRQPEGKVVSFKSVGDARRELDQKVAALEGSAAVLYGNEDVRFYYRRYRFSLVNIDVTALTWQGLGLSFVDGFVVLHGIPPKAEDDYQELLSKVDYRASFFRHLWLYIANPEKWSLERISQDLNRLGLLTVGIASYEETGEVKVLRRPRGGDKPQRYQTVVEEVMRQGIPDFAAE</sequence>
<evidence type="ECO:0000313" key="1">
    <source>
        <dbReference type="EMBL" id="EWY37313.1"/>
    </source>
</evidence>
<dbReference type="STRING" id="1385369.N825_20750"/>
<dbReference type="AlphaFoldDB" id="W9H0N5"/>
<accession>W9H0N5</accession>
<comment type="caution">
    <text evidence="1">The sequence shown here is derived from an EMBL/GenBank/DDBJ whole genome shotgun (WGS) entry which is preliminary data.</text>
</comment>
<organism evidence="1 2">
    <name type="scientific">Skermanella stibiiresistens SB22</name>
    <dbReference type="NCBI Taxonomy" id="1385369"/>
    <lineage>
        <taxon>Bacteria</taxon>
        <taxon>Pseudomonadati</taxon>
        <taxon>Pseudomonadota</taxon>
        <taxon>Alphaproteobacteria</taxon>
        <taxon>Rhodospirillales</taxon>
        <taxon>Azospirillaceae</taxon>
        <taxon>Skermanella</taxon>
    </lineage>
</organism>
<gene>
    <name evidence="1" type="ORF">N825_20750</name>
</gene>
<dbReference type="Proteomes" id="UP000019486">
    <property type="component" value="Unassembled WGS sequence"/>
</dbReference>
<name>W9H0N5_9PROT</name>